<dbReference type="Proteomes" id="UP000217528">
    <property type="component" value="Unassembled WGS sequence"/>
</dbReference>
<organism evidence="1 3">
    <name type="scientific">Methanosphaera cuniculi</name>
    <dbReference type="NCBI Taxonomy" id="1077256"/>
    <lineage>
        <taxon>Archaea</taxon>
        <taxon>Methanobacteriati</taxon>
        <taxon>Methanobacteriota</taxon>
        <taxon>Methanomada group</taxon>
        <taxon>Methanobacteria</taxon>
        <taxon>Methanobacteriales</taxon>
        <taxon>Methanobacteriaceae</taxon>
        <taxon>Methanosphaera</taxon>
    </lineage>
</organism>
<dbReference type="EMBL" id="LMVN01000019">
    <property type="protein sequence ID" value="PAV07301.1"/>
    <property type="molecule type" value="Genomic_DNA"/>
</dbReference>
<dbReference type="EMBL" id="LWMS01000042">
    <property type="protein sequence ID" value="PWL07870.1"/>
    <property type="molecule type" value="Genomic_DNA"/>
</dbReference>
<dbReference type="AlphaFoldDB" id="A0A2A2HCQ9"/>
<gene>
    <name evidence="1" type="ORF">ASJ82_00180</name>
    <name evidence="2" type="ORF">MSCUN_11120</name>
</gene>
<comment type="caution">
    <text evidence="1">The sequence shown here is derived from an EMBL/GenBank/DDBJ whole genome shotgun (WGS) entry which is preliminary data.</text>
</comment>
<dbReference type="OrthoDB" id="81833at2157"/>
<keyword evidence="3" id="KW-1185">Reference proteome</keyword>
<evidence type="ECO:0000313" key="1">
    <source>
        <dbReference type="EMBL" id="PAV07301.1"/>
    </source>
</evidence>
<accession>A0A2A2HCQ9</accession>
<reference evidence="2 4" key="1">
    <citation type="submission" date="2016-04" db="EMBL/GenBank/DDBJ databases">
        <title>Genome sequence of Methanosphaera cuniculi DSM 4103.</title>
        <authorList>
            <person name="Poehlein A."/>
            <person name="Seedorf H."/>
            <person name="Daniel R."/>
        </authorList>
    </citation>
    <scope>NUCLEOTIDE SEQUENCE [LARGE SCALE GENOMIC DNA]</scope>
    <source>
        <strain evidence="2 4">DSM 4103</strain>
    </source>
</reference>
<protein>
    <submittedName>
        <fullName evidence="1">Uncharacterized protein</fullName>
    </submittedName>
</protein>
<dbReference type="Proteomes" id="UP000246004">
    <property type="component" value="Unassembled WGS sequence"/>
</dbReference>
<evidence type="ECO:0000313" key="4">
    <source>
        <dbReference type="Proteomes" id="UP000246004"/>
    </source>
</evidence>
<evidence type="ECO:0000313" key="2">
    <source>
        <dbReference type="EMBL" id="PWL07870.1"/>
    </source>
</evidence>
<reference evidence="1 3" key="2">
    <citation type="journal article" date="2017" name="BMC Genomics">
        <title>Genomic analysis of methanogenic archaea reveals a shift towards energy conservation.</title>
        <authorList>
            <person name="Gilmore S.P."/>
            <person name="Henske J.K."/>
            <person name="Sexton J.A."/>
            <person name="Solomon K.V."/>
            <person name="Seppala S."/>
            <person name="Yoo J.I."/>
            <person name="Huyett L.M."/>
            <person name="Pressman A."/>
            <person name="Cogan J.Z."/>
            <person name="Kivenson V."/>
            <person name="Peng X."/>
            <person name="Tan Y."/>
            <person name="Valentine D.L."/>
            <person name="O'Malley M.A."/>
        </authorList>
    </citation>
    <scope>NUCLEOTIDE SEQUENCE [LARGE SCALE GENOMIC DNA]</scope>
    <source>
        <strain evidence="1 3">1R-7</strain>
    </source>
</reference>
<evidence type="ECO:0000313" key="3">
    <source>
        <dbReference type="Proteomes" id="UP000217528"/>
    </source>
</evidence>
<sequence>MSNELITSVKVDESLIRKIGNNQFLKIIPSEHKIEISTIKQEKITKPIEQVDKIIVKACPVEVNLYKNESNDFKYETTWITLDDEKIEIPISDLKTIFTTLDEKDLFVYDKKLNLSNILSMIIKQDTLKRKINNIKDI</sequence>
<proteinExistence type="predicted"/>
<dbReference type="RefSeq" id="WP_095608670.1">
    <property type="nucleotide sequence ID" value="NZ_CAUHCB010000002.1"/>
</dbReference>
<name>A0A2A2HCQ9_9EURY</name>